<keyword evidence="1" id="KW-0175">Coiled coil</keyword>
<evidence type="ECO:0000313" key="3">
    <source>
        <dbReference type="EMBL" id="SDD33684.1"/>
    </source>
</evidence>
<dbReference type="RefSeq" id="WP_091239607.1">
    <property type="nucleotide sequence ID" value="NZ_FNAG01000002.1"/>
</dbReference>
<evidence type="ECO:0000313" key="4">
    <source>
        <dbReference type="Proteomes" id="UP000199603"/>
    </source>
</evidence>
<dbReference type="OrthoDB" id="9769898at2"/>
<keyword evidence="2" id="KW-0732">Signal</keyword>
<feature type="chain" id="PRO_5011483484" evidence="2">
    <location>
        <begin position="23"/>
        <end position="581"/>
    </location>
</feature>
<protein>
    <submittedName>
        <fullName evidence="3">Uncharacterized conserved protein, DUF885 familyt</fullName>
    </submittedName>
</protein>
<feature type="signal peptide" evidence="2">
    <location>
        <begin position="1"/>
        <end position="22"/>
    </location>
</feature>
<reference evidence="3 4" key="1">
    <citation type="submission" date="2016-10" db="EMBL/GenBank/DDBJ databases">
        <authorList>
            <person name="de Groot N.N."/>
        </authorList>
    </citation>
    <scope>NUCLEOTIDE SEQUENCE [LARGE SCALE GENOMIC DNA]</scope>
    <source>
        <strain evidence="3 4">DSM 16957</strain>
    </source>
</reference>
<proteinExistence type="predicted"/>
<dbReference type="InterPro" id="IPR010281">
    <property type="entry name" value="DUF885"/>
</dbReference>
<organism evidence="3 4">
    <name type="scientific">Aquimonas voraii</name>
    <dbReference type="NCBI Taxonomy" id="265719"/>
    <lineage>
        <taxon>Bacteria</taxon>
        <taxon>Pseudomonadati</taxon>
        <taxon>Pseudomonadota</taxon>
        <taxon>Gammaproteobacteria</taxon>
        <taxon>Lysobacterales</taxon>
        <taxon>Lysobacteraceae</taxon>
        <taxon>Aquimonas</taxon>
    </lineage>
</organism>
<dbReference type="AlphaFoldDB" id="A0A1G6TXL9"/>
<name>A0A1G6TXL9_9GAMM</name>
<dbReference type="PANTHER" id="PTHR33361:SF2">
    <property type="entry name" value="DUF885 DOMAIN-CONTAINING PROTEIN"/>
    <property type="match status" value="1"/>
</dbReference>
<evidence type="ECO:0000256" key="2">
    <source>
        <dbReference type="SAM" id="SignalP"/>
    </source>
</evidence>
<dbReference type="Proteomes" id="UP000199603">
    <property type="component" value="Unassembled WGS sequence"/>
</dbReference>
<evidence type="ECO:0000256" key="1">
    <source>
        <dbReference type="SAM" id="Coils"/>
    </source>
</evidence>
<accession>A0A1G6TXL9</accession>
<dbReference type="Pfam" id="PF05960">
    <property type="entry name" value="DUF885"/>
    <property type="match status" value="1"/>
</dbReference>
<feature type="coiled-coil region" evidence="1">
    <location>
        <begin position="132"/>
        <end position="178"/>
    </location>
</feature>
<dbReference type="PANTHER" id="PTHR33361">
    <property type="entry name" value="GLR0591 PROTEIN"/>
    <property type="match status" value="1"/>
</dbReference>
<dbReference type="EMBL" id="FNAG01000002">
    <property type="protein sequence ID" value="SDD33684.1"/>
    <property type="molecule type" value="Genomic_DNA"/>
</dbReference>
<dbReference type="STRING" id="265719.SAMN04488509_10254"/>
<gene>
    <name evidence="3" type="ORF">SAMN04488509_10254</name>
</gene>
<keyword evidence="4" id="KW-1185">Reference proteome</keyword>
<sequence>MRHTRLAAALLGALLAPAAAFAAPPLPSEALVPPATEHAPSAQVLAPQIQRFRADLAAIEHVNDIAWGQARRRALGELYTGWLTRLDSMDFDALGLEDRIDWILFRGELQQRQRELDFERQRLAEAAPLLPKVAALIELAEARRALQQAEGRSSAGVLEHARAALADLDARIEAKDATLSTLSPAVAHRAARVLDATHRALKDWHAHQDGYDPDFTHWVSNPWQALDAQLPKTAELIRKRLAGVDNPEVIIGDPIGREALIAALTAERIPYTPEQLVEISRRELAWCREEMQKAAREMGFADWREALEAVKQKSPPVGQQPKLVVELAREAIDYLTDNQLVTVPELSRRDWRMNMLSPQAQLQAPFFLGGRDVWVAYPHSSMPHEKQLMSLRGNNRHFSRAVVHHELIPGHHLQYFYNLRHQTQRQLFSTPFWMEGWALYWELFLYQRGFAQTPEDRMGMLFWRSHRAARIQFSLAFHLGTMTPQQAIELLVNEVGHERENAAAEVRRSFTGDYGPLYQAAYLLGGLQFMALRRELVESGQMGERDFHDAILKGGTMPVDLVRLRLRGELPDKDQPLWRWE</sequence>